<keyword evidence="2" id="KW-1133">Transmembrane helix</keyword>
<organism evidence="3 4">
    <name type="scientific">Branchiostoma lanceolatum</name>
    <name type="common">Common lancelet</name>
    <name type="synonym">Amphioxus lanceolatum</name>
    <dbReference type="NCBI Taxonomy" id="7740"/>
    <lineage>
        <taxon>Eukaryota</taxon>
        <taxon>Metazoa</taxon>
        <taxon>Chordata</taxon>
        <taxon>Cephalochordata</taxon>
        <taxon>Leptocardii</taxon>
        <taxon>Amphioxiformes</taxon>
        <taxon>Branchiostomatidae</taxon>
        <taxon>Branchiostoma</taxon>
    </lineage>
</organism>
<feature type="region of interest" description="Disordered" evidence="1">
    <location>
        <begin position="141"/>
        <end position="195"/>
    </location>
</feature>
<feature type="compositionally biased region" description="Polar residues" evidence="1">
    <location>
        <begin position="158"/>
        <end position="167"/>
    </location>
</feature>
<evidence type="ECO:0000256" key="1">
    <source>
        <dbReference type="SAM" id="MobiDB-lite"/>
    </source>
</evidence>
<feature type="transmembrane region" description="Helical" evidence="2">
    <location>
        <begin position="47"/>
        <end position="70"/>
    </location>
</feature>
<keyword evidence="4" id="KW-1185">Reference proteome</keyword>
<dbReference type="Proteomes" id="UP000838412">
    <property type="component" value="Chromosome 5"/>
</dbReference>
<keyword evidence="2" id="KW-0472">Membrane</keyword>
<gene>
    <name evidence="3" type="primary">Hypp3227</name>
    <name evidence="3" type="ORF">BLAG_LOCUS19598</name>
</gene>
<feature type="region of interest" description="Disordered" evidence="1">
    <location>
        <begin position="92"/>
        <end position="115"/>
    </location>
</feature>
<dbReference type="AlphaFoldDB" id="A0A8K0EWD9"/>
<evidence type="ECO:0000313" key="4">
    <source>
        <dbReference type="Proteomes" id="UP000838412"/>
    </source>
</evidence>
<keyword evidence="2" id="KW-0812">Transmembrane</keyword>
<name>A0A8K0EWD9_BRALA</name>
<dbReference type="EMBL" id="OV696690">
    <property type="protein sequence ID" value="CAH1265694.1"/>
    <property type="molecule type" value="Genomic_DNA"/>
</dbReference>
<proteinExistence type="predicted"/>
<evidence type="ECO:0000313" key="3">
    <source>
        <dbReference type="EMBL" id="CAH1265694.1"/>
    </source>
</evidence>
<feature type="compositionally biased region" description="Acidic residues" evidence="1">
    <location>
        <begin position="180"/>
        <end position="195"/>
    </location>
</feature>
<accession>A0A8K0EWD9</accession>
<evidence type="ECO:0000256" key="2">
    <source>
        <dbReference type="SAM" id="Phobius"/>
    </source>
</evidence>
<reference evidence="3" key="1">
    <citation type="submission" date="2022-01" db="EMBL/GenBank/DDBJ databases">
        <authorList>
            <person name="Braso-Vives M."/>
        </authorList>
    </citation>
    <scope>NUCLEOTIDE SEQUENCE</scope>
</reference>
<protein>
    <submittedName>
        <fullName evidence="3">Hypp3227 protein</fullName>
    </submittedName>
</protein>
<sequence>MMSASSGFLTEKHALHQTRGLLIEPQCMIGNGSSTCVPTPPQQWQSWITYTIVGCVAAVLLLVCCLFVVVRSQRNRQWSWRLKKEYDQFDPYGSRRSSMESRQRKVTNPIYEGQGPSTAYELNDAGLTDFEESGLTELQVGGLTDTEDGGSTDFHSDGGSTELQDVGSTGFEEGVLTEFQDLDLTEGEESQDGMC</sequence>